<dbReference type="PANTHER" id="PTHR34835:SF82">
    <property type="entry name" value="OS01G0826651 PROTEIN"/>
    <property type="match status" value="1"/>
</dbReference>
<dbReference type="Gene3D" id="3.40.395.10">
    <property type="entry name" value="Adenoviral Proteinase, Chain A"/>
    <property type="match status" value="1"/>
</dbReference>
<evidence type="ECO:0000313" key="6">
    <source>
        <dbReference type="EMBL" id="CAL5056782.1"/>
    </source>
</evidence>
<evidence type="ECO:0000313" key="7">
    <source>
        <dbReference type="Proteomes" id="UP001497457"/>
    </source>
</evidence>
<evidence type="ECO:0000256" key="1">
    <source>
        <dbReference type="ARBA" id="ARBA00005234"/>
    </source>
</evidence>
<dbReference type="Pfam" id="PF02902">
    <property type="entry name" value="Peptidase_C48"/>
    <property type="match status" value="1"/>
</dbReference>
<feature type="region of interest" description="Disordered" evidence="4">
    <location>
        <begin position="1"/>
        <end position="34"/>
    </location>
</feature>
<evidence type="ECO:0000256" key="4">
    <source>
        <dbReference type="SAM" id="MobiDB-lite"/>
    </source>
</evidence>
<organism evidence="6 7">
    <name type="scientific">Urochloa decumbens</name>
    <dbReference type="NCBI Taxonomy" id="240449"/>
    <lineage>
        <taxon>Eukaryota</taxon>
        <taxon>Viridiplantae</taxon>
        <taxon>Streptophyta</taxon>
        <taxon>Embryophyta</taxon>
        <taxon>Tracheophyta</taxon>
        <taxon>Spermatophyta</taxon>
        <taxon>Magnoliopsida</taxon>
        <taxon>Liliopsida</taxon>
        <taxon>Poales</taxon>
        <taxon>Poaceae</taxon>
        <taxon>PACMAD clade</taxon>
        <taxon>Panicoideae</taxon>
        <taxon>Panicodae</taxon>
        <taxon>Paniceae</taxon>
        <taxon>Melinidinae</taxon>
        <taxon>Urochloa</taxon>
    </lineage>
</organism>
<keyword evidence="7" id="KW-1185">Reference proteome</keyword>
<proteinExistence type="inferred from homology"/>
<feature type="compositionally biased region" description="Polar residues" evidence="4">
    <location>
        <begin position="581"/>
        <end position="597"/>
    </location>
</feature>
<dbReference type="PANTHER" id="PTHR34835">
    <property type="entry name" value="OS07G0283600 PROTEIN-RELATED"/>
    <property type="match status" value="1"/>
</dbReference>
<feature type="compositionally biased region" description="Basic and acidic residues" evidence="4">
    <location>
        <begin position="1010"/>
        <end position="1026"/>
    </location>
</feature>
<dbReference type="Proteomes" id="UP001497457">
    <property type="component" value="Chromosome 4rd"/>
</dbReference>
<feature type="compositionally biased region" description="Basic and acidic residues" evidence="4">
    <location>
        <begin position="641"/>
        <end position="656"/>
    </location>
</feature>
<sequence>MDDHMKGSDSNPSESAEVSVSDIGGSTMHPPSKLGDNIKFNTQFSLPKTVKLISRLSSCQKDIVSSCGFGSILCLKSTYIPNSLILWIAEHYDPNTRLVKAADGNSFKIDAITVHQILGIPYGGKKVPTIASSKAKSIILNDTNQTSQAAKIDDLIAMVNSELVGDKFARIFLLIVFGIFLFPSSNSKVSFSMYEALHIVKDIKSFDWCSAVAEFMHTGIVNFHTNACKGNNSGRCTLAGCLFLIAAAYFDYLDVEQAIVQNTIPRICVWDDKAIDRYCEVDSTIDIQFKAIESTLFTKEHMDPSTLRGFTLLNAAAPPCSVPSIGPTASFNQEHGEMSDLRTPAQNIAKSDFHHFDTIDFQSACKVMPSASHLSLRILCGEVMHPTVDSFIKSTIGTAASEEVVHHMKDMCQSFFRDSIQQYVKSIEPVLVTQCCDMARSYWSGIQQARTENVATTLGNIHLQEGHTSKGEPLSNTPCLEKTINSSICAAELEDGQAHISNDIDSSKGNTKLSSPASKIISSTVADILSGQGDLGNTENNQGVSPAVSGDGSYSNKNQKDPSANVGCSVGSEANHEHSKVPNSRSTTTPNQDSGGTQVDRIRDASSPVKPKRNISDQEDSCLPSAYSPIKKPSPSLVEPQSEKTHDELGTLEHSDGVAPPTMKPTTSLAKPPSQKTDDELGTSSHSDVAASKVTSPNQVTDASNSSDLPVLDSVTPQAHDVATSNNTITKNVLSDLGHRKRAVRNTYSLFKGETIRMPKIVVTDLEKETYHLGTKRLRKGDPNPDCAHIGRMGISLKDFGDTMRPKQWVGCYVMNVYTEALTYDQTKIANANVIKGFLTSAEVDHLKVNGNDIEILKKSLHHDRIKFHLNEVDMVMIPILHGRHWWLLIANMRDHRFDVLNSLPVTDEIRQCTANVIRNFKRVFEAFYGPKAHPNLSEFPTANQDAPQQNTTDDCGIFVMNFMASWDGRKVCRIDNEQIYNYRVRAGAYMLLHEANVTMLPSKKKLVKKYQEQNGKRSKSLETESKATAPTAH</sequence>
<evidence type="ECO:0000256" key="2">
    <source>
        <dbReference type="ARBA" id="ARBA00022670"/>
    </source>
</evidence>
<gene>
    <name evidence="6" type="ORF">URODEC1_LOCUS95256</name>
</gene>
<feature type="region of interest" description="Disordered" evidence="4">
    <location>
        <begin position="532"/>
        <end position="711"/>
    </location>
</feature>
<keyword evidence="3" id="KW-0378">Hydrolase</keyword>
<feature type="compositionally biased region" description="Polar residues" evidence="4">
    <location>
        <begin position="8"/>
        <end position="18"/>
    </location>
</feature>
<feature type="compositionally biased region" description="Polar residues" evidence="4">
    <location>
        <begin position="682"/>
        <end position="708"/>
    </location>
</feature>
<evidence type="ECO:0000259" key="5">
    <source>
        <dbReference type="PROSITE" id="PS50600"/>
    </source>
</evidence>
<dbReference type="EMBL" id="OZ075114">
    <property type="protein sequence ID" value="CAL5056782.1"/>
    <property type="molecule type" value="Genomic_DNA"/>
</dbReference>
<comment type="similarity">
    <text evidence="1">Belongs to the peptidase C48 family.</text>
</comment>
<feature type="domain" description="Ubiquitin-like protease family profile" evidence="5">
    <location>
        <begin position="793"/>
        <end position="967"/>
    </location>
</feature>
<dbReference type="SUPFAM" id="SSF54001">
    <property type="entry name" value="Cysteine proteinases"/>
    <property type="match status" value="1"/>
</dbReference>
<dbReference type="InterPro" id="IPR003653">
    <property type="entry name" value="Peptidase_C48_C"/>
</dbReference>
<dbReference type="AlphaFoldDB" id="A0ABC9EGV6"/>
<feature type="compositionally biased region" description="Polar residues" evidence="4">
    <location>
        <begin position="535"/>
        <end position="544"/>
    </location>
</feature>
<reference evidence="6" key="1">
    <citation type="submission" date="2024-10" db="EMBL/GenBank/DDBJ databases">
        <authorList>
            <person name="Ryan C."/>
        </authorList>
    </citation>
    <scope>NUCLEOTIDE SEQUENCE [LARGE SCALE GENOMIC DNA]</scope>
</reference>
<evidence type="ECO:0000256" key="3">
    <source>
        <dbReference type="ARBA" id="ARBA00022801"/>
    </source>
</evidence>
<protein>
    <recommendedName>
        <fullName evidence="5">Ubiquitin-like protease family profile domain-containing protein</fullName>
    </recommendedName>
</protein>
<dbReference type="InterPro" id="IPR038765">
    <property type="entry name" value="Papain-like_cys_pep_sf"/>
</dbReference>
<keyword evidence="2" id="KW-0645">Protease</keyword>
<dbReference type="PROSITE" id="PS50600">
    <property type="entry name" value="ULP_PROTEASE"/>
    <property type="match status" value="1"/>
</dbReference>
<dbReference type="GO" id="GO:0006508">
    <property type="term" value="P:proteolysis"/>
    <property type="evidence" value="ECO:0007669"/>
    <property type="project" value="UniProtKB-KW"/>
</dbReference>
<accession>A0ABC9EGV6</accession>
<feature type="region of interest" description="Disordered" evidence="4">
    <location>
        <begin position="1009"/>
        <end position="1034"/>
    </location>
</feature>
<dbReference type="GO" id="GO:0008233">
    <property type="term" value="F:peptidase activity"/>
    <property type="evidence" value="ECO:0007669"/>
    <property type="project" value="UniProtKB-KW"/>
</dbReference>
<name>A0ABC9EGV6_9POAL</name>